<dbReference type="EMBL" id="AMXF01000523">
    <property type="protein sequence ID" value="ENO86820.1"/>
    <property type="molecule type" value="Genomic_DNA"/>
</dbReference>
<name>N6Y5G9_9RHOO</name>
<dbReference type="GO" id="GO:0005524">
    <property type="term" value="F:ATP binding"/>
    <property type="evidence" value="ECO:0007669"/>
    <property type="project" value="UniProtKB-KW"/>
</dbReference>
<dbReference type="RefSeq" id="WP_004390828.1">
    <property type="nucleotide sequence ID" value="NZ_AMXF01000523.1"/>
</dbReference>
<keyword evidence="2" id="KW-0547">Nucleotide-binding</keyword>
<keyword evidence="7" id="KW-1185">Reference proteome</keyword>
<proteinExistence type="inferred from homology"/>
<dbReference type="InterPro" id="IPR003959">
    <property type="entry name" value="ATPase_AAA_core"/>
</dbReference>
<accession>N6Y5G9</accession>
<dbReference type="InterPro" id="IPR003593">
    <property type="entry name" value="AAA+_ATPase"/>
</dbReference>
<evidence type="ECO:0000256" key="4">
    <source>
        <dbReference type="SAM" id="MobiDB-lite"/>
    </source>
</evidence>
<dbReference type="Pfam" id="PF00004">
    <property type="entry name" value="AAA"/>
    <property type="match status" value="1"/>
</dbReference>
<reference evidence="6 7" key="1">
    <citation type="submission" date="2012-09" db="EMBL/GenBank/DDBJ databases">
        <title>Draft Genome Sequences of 6 Strains from Genus Thauera.</title>
        <authorList>
            <person name="Liu B."/>
            <person name="Shapleigh J.P."/>
            <person name="Frostegard A.H."/>
        </authorList>
    </citation>
    <scope>NUCLEOTIDE SEQUENCE [LARGE SCALE GENOMIC DNA]</scope>
    <source>
        <strain evidence="6 7">B4P</strain>
    </source>
</reference>
<gene>
    <name evidence="6" type="ORF">C667_23849</name>
</gene>
<dbReference type="Gene3D" id="3.40.50.300">
    <property type="entry name" value="P-loop containing nucleotide triphosphate hydrolases"/>
    <property type="match status" value="1"/>
</dbReference>
<dbReference type="InterPro" id="IPR050221">
    <property type="entry name" value="26S_Proteasome_ATPase"/>
</dbReference>
<dbReference type="CDD" id="cd19481">
    <property type="entry name" value="RecA-like_protease"/>
    <property type="match status" value="1"/>
</dbReference>
<dbReference type="GO" id="GO:0016887">
    <property type="term" value="F:ATP hydrolysis activity"/>
    <property type="evidence" value="ECO:0007669"/>
    <property type="project" value="InterPro"/>
</dbReference>
<feature type="domain" description="AAA+ ATPase" evidence="5">
    <location>
        <begin position="28"/>
        <end position="160"/>
    </location>
</feature>
<keyword evidence="3" id="KW-0067">ATP-binding</keyword>
<comment type="similarity">
    <text evidence="1">Belongs to the AAA ATPase family.</text>
</comment>
<dbReference type="Proteomes" id="UP000013047">
    <property type="component" value="Unassembled WGS sequence"/>
</dbReference>
<dbReference type="PANTHER" id="PTHR23073">
    <property type="entry name" value="26S PROTEASOME REGULATORY SUBUNIT"/>
    <property type="match status" value="1"/>
</dbReference>
<dbReference type="OrthoDB" id="9802352at2"/>
<dbReference type="SUPFAM" id="SSF52540">
    <property type="entry name" value="P-loop containing nucleoside triphosphate hydrolases"/>
    <property type="match status" value="1"/>
</dbReference>
<protein>
    <submittedName>
        <fullName evidence="6">ATPase central domain-containing protein</fullName>
    </submittedName>
</protein>
<feature type="region of interest" description="Disordered" evidence="4">
    <location>
        <begin position="232"/>
        <end position="253"/>
    </location>
</feature>
<organism evidence="6 7">
    <name type="scientific">Thauera phenylacetica B4P</name>
    <dbReference type="NCBI Taxonomy" id="1234382"/>
    <lineage>
        <taxon>Bacteria</taxon>
        <taxon>Pseudomonadati</taxon>
        <taxon>Pseudomonadota</taxon>
        <taxon>Betaproteobacteria</taxon>
        <taxon>Rhodocyclales</taxon>
        <taxon>Zoogloeaceae</taxon>
        <taxon>Thauera</taxon>
    </lineage>
</organism>
<feature type="non-terminal residue" evidence="6">
    <location>
        <position position="1"/>
    </location>
</feature>
<sequence>LDALLVRCRLRDTLADALGCAARTRYRPGVRALFVGPSGTGKTLAASWVATRLGLPLFRVDLASITSKYIGETEKNLSELFARAGDAEVVLLFDEADSLFGKRTDVKDANDRFANQQTNYLLQRIESHEGIVVLTSNSRARFDPAFTRRLDAILDFPAPGPEERRTLWLAHLGDAHTLDAAALNRIAAACDLAGGDIRNVVLAAAARAHGHDRRIGEAGLLAALAAEYRKLGKPLPTGADAPPSRTDDKEPRP</sequence>
<dbReference type="InterPro" id="IPR027417">
    <property type="entry name" value="P-loop_NTPase"/>
</dbReference>
<evidence type="ECO:0000256" key="3">
    <source>
        <dbReference type="ARBA" id="ARBA00022840"/>
    </source>
</evidence>
<evidence type="ECO:0000259" key="5">
    <source>
        <dbReference type="SMART" id="SM00382"/>
    </source>
</evidence>
<dbReference type="AlphaFoldDB" id="N6Y5G9"/>
<evidence type="ECO:0000256" key="1">
    <source>
        <dbReference type="ARBA" id="ARBA00006914"/>
    </source>
</evidence>
<evidence type="ECO:0000256" key="2">
    <source>
        <dbReference type="ARBA" id="ARBA00022741"/>
    </source>
</evidence>
<evidence type="ECO:0000313" key="7">
    <source>
        <dbReference type="Proteomes" id="UP000013047"/>
    </source>
</evidence>
<comment type="caution">
    <text evidence="6">The sequence shown here is derived from an EMBL/GenBank/DDBJ whole genome shotgun (WGS) entry which is preliminary data.</text>
</comment>
<dbReference type="SMART" id="SM00382">
    <property type="entry name" value="AAA"/>
    <property type="match status" value="1"/>
</dbReference>
<evidence type="ECO:0000313" key="6">
    <source>
        <dbReference type="EMBL" id="ENO86820.1"/>
    </source>
</evidence>